<feature type="transmembrane region" description="Helical" evidence="2">
    <location>
        <begin position="238"/>
        <end position="258"/>
    </location>
</feature>
<feature type="compositionally biased region" description="Basic and acidic residues" evidence="1">
    <location>
        <begin position="528"/>
        <end position="540"/>
    </location>
</feature>
<reference evidence="3" key="1">
    <citation type="journal article" date="2023" name="PhytoFront">
        <title>Draft Genome Resources of Seven Strains of Tilletia horrida, Causal Agent of Kernel Smut of Rice.</title>
        <authorList>
            <person name="Khanal S."/>
            <person name="Antony Babu S."/>
            <person name="Zhou X.G."/>
        </authorList>
    </citation>
    <scope>NUCLEOTIDE SEQUENCE</scope>
    <source>
        <strain evidence="3">TX3</strain>
    </source>
</reference>
<protein>
    <submittedName>
        <fullName evidence="3">Uncharacterized protein</fullName>
    </submittedName>
</protein>
<comment type="caution">
    <text evidence="3">The sequence shown here is derived from an EMBL/GenBank/DDBJ whole genome shotgun (WGS) entry which is preliminary data.</text>
</comment>
<feature type="region of interest" description="Disordered" evidence="1">
    <location>
        <begin position="495"/>
        <end position="609"/>
    </location>
</feature>
<evidence type="ECO:0000256" key="1">
    <source>
        <dbReference type="SAM" id="MobiDB-lite"/>
    </source>
</evidence>
<dbReference type="Proteomes" id="UP001176521">
    <property type="component" value="Unassembled WGS sequence"/>
</dbReference>
<keyword evidence="2" id="KW-0472">Membrane</keyword>
<evidence type="ECO:0000256" key="2">
    <source>
        <dbReference type="SAM" id="Phobius"/>
    </source>
</evidence>
<feature type="transmembrane region" description="Helical" evidence="2">
    <location>
        <begin position="155"/>
        <end position="177"/>
    </location>
</feature>
<gene>
    <name evidence="3" type="ORF">OC842_005627</name>
</gene>
<feature type="compositionally biased region" description="Low complexity" evidence="1">
    <location>
        <begin position="323"/>
        <end position="334"/>
    </location>
</feature>
<evidence type="ECO:0000313" key="4">
    <source>
        <dbReference type="Proteomes" id="UP001176521"/>
    </source>
</evidence>
<sequence length="609" mass="66819">MTSLPELPAFATVSLVEFSEFIETFVYHRLPRPYLYLTVMYAVLHLIVLLILAPIFAEQLKSGRFWMVRLVPTKRGSIIVPNYLDASATLVAIYVLYDIGYVIKLLLTCYNVTSQHNIPLLFTVRFMVLTTIGWIFLLGFFLVRVPPSAFVVPAFLWNIGIFAIPCGIHFGTLFLLLRANKHWNTYWALYLELRPNIDQALSEGRTIPSAAQVDTASRMIGVELASYSSDTLRWASPYYAWATCFGVAILVLTLDILFRHWGDLQTSEAMPMQTGGTITLQKSARTQRSATVSAGIRRWIRNVPVGSQLVLNVSAHGEPTITDAQDGQGAAQQGPGSQRNGRPMRKMLLYGLGLQPLATDAYNDPAGGFSERRARSSLRLLLIHTAIQGGSICLIAIAQVSAVFVLTRPGFQQPLDTGRVPGWGVEWVKYLSVVKLLESYGTAVFGLVLFISILMRQLKAIELAKGRANAGAQSQGEEGYTAGLVLSAPGPSASCFDSTEASKPNAPRPHSTVSAGVTSRYGSVHLQVDPHEDGPGDKCRSVSNHSPIRAAAPASHAQRTQDWRHTRLHHPDGQQLATFDAPSRREKASSAYGHEGKVSEDDSIIEDCI</sequence>
<dbReference type="AlphaFoldDB" id="A0AAN6JIG1"/>
<feature type="transmembrane region" description="Helical" evidence="2">
    <location>
        <begin position="34"/>
        <end position="57"/>
    </location>
</feature>
<feature type="transmembrane region" description="Helical" evidence="2">
    <location>
        <begin position="427"/>
        <end position="455"/>
    </location>
</feature>
<proteinExistence type="predicted"/>
<feature type="compositionally biased region" description="Basic and acidic residues" evidence="1">
    <location>
        <begin position="559"/>
        <end position="572"/>
    </location>
</feature>
<organism evidence="3 4">
    <name type="scientific">Tilletia horrida</name>
    <dbReference type="NCBI Taxonomy" id="155126"/>
    <lineage>
        <taxon>Eukaryota</taxon>
        <taxon>Fungi</taxon>
        <taxon>Dikarya</taxon>
        <taxon>Basidiomycota</taxon>
        <taxon>Ustilaginomycotina</taxon>
        <taxon>Exobasidiomycetes</taxon>
        <taxon>Tilletiales</taxon>
        <taxon>Tilletiaceae</taxon>
        <taxon>Tilletia</taxon>
    </lineage>
</organism>
<keyword evidence="4" id="KW-1185">Reference proteome</keyword>
<keyword evidence="2" id="KW-0812">Transmembrane</keyword>
<feature type="transmembrane region" description="Helical" evidence="2">
    <location>
        <begin position="380"/>
        <end position="407"/>
    </location>
</feature>
<name>A0AAN6JIG1_9BASI</name>
<feature type="transmembrane region" description="Helical" evidence="2">
    <location>
        <begin position="78"/>
        <end position="97"/>
    </location>
</feature>
<accession>A0AAN6JIG1</accession>
<feature type="compositionally biased region" description="Polar residues" evidence="1">
    <location>
        <begin position="511"/>
        <end position="521"/>
    </location>
</feature>
<keyword evidence="2" id="KW-1133">Transmembrane helix</keyword>
<dbReference type="EMBL" id="JAPDMQ010000417">
    <property type="protein sequence ID" value="KAK0525072.1"/>
    <property type="molecule type" value="Genomic_DNA"/>
</dbReference>
<feature type="transmembrane region" description="Helical" evidence="2">
    <location>
        <begin position="117"/>
        <end position="143"/>
    </location>
</feature>
<feature type="region of interest" description="Disordered" evidence="1">
    <location>
        <begin position="321"/>
        <end position="342"/>
    </location>
</feature>
<feature type="compositionally biased region" description="Basic and acidic residues" evidence="1">
    <location>
        <begin position="582"/>
        <end position="600"/>
    </location>
</feature>
<evidence type="ECO:0000313" key="3">
    <source>
        <dbReference type="EMBL" id="KAK0525072.1"/>
    </source>
</evidence>